<dbReference type="InterPro" id="IPR008936">
    <property type="entry name" value="Rho_GTPase_activation_prot"/>
</dbReference>
<feature type="domain" description="Ras-associating" evidence="11">
    <location>
        <begin position="1319"/>
        <end position="1413"/>
    </location>
</feature>
<reference evidence="13" key="1">
    <citation type="submission" date="2020-07" db="EMBL/GenBank/DDBJ databases">
        <title>A long reads based de novo assembly of the rainbow trout Arlee double haploid line genome.</title>
        <authorList>
            <person name="Gao G."/>
            <person name="Palti Y."/>
        </authorList>
    </citation>
    <scope>NUCLEOTIDE SEQUENCE [LARGE SCALE GENOMIC DNA]</scope>
</reference>
<dbReference type="PROSITE" id="PS50238">
    <property type="entry name" value="RHOGAP"/>
    <property type="match status" value="1"/>
</dbReference>
<evidence type="ECO:0000259" key="11">
    <source>
        <dbReference type="PROSITE" id="PS50200"/>
    </source>
</evidence>
<evidence type="ECO:0000256" key="5">
    <source>
        <dbReference type="ARBA" id="ARBA00022737"/>
    </source>
</evidence>
<gene>
    <name evidence="13" type="primary">arap3</name>
</gene>
<dbReference type="Ensembl" id="ENSOMYT00000166047.1">
    <property type="protein sequence ID" value="ENSOMYP00000138189.1"/>
    <property type="gene ID" value="ENSOMYG00000035510.2"/>
</dbReference>
<accession>A0A8K9XVS1</accession>
<keyword evidence="2" id="KW-0343">GTPase activation</keyword>
<dbReference type="CDD" id="cd13254">
    <property type="entry name" value="PH2_ARAP"/>
    <property type="match status" value="1"/>
</dbReference>
<dbReference type="PROSITE" id="PS50003">
    <property type="entry name" value="PH_DOMAIN"/>
    <property type="match status" value="4"/>
</dbReference>
<dbReference type="Pfam" id="PF00788">
    <property type="entry name" value="RA"/>
    <property type="match status" value="1"/>
</dbReference>
<dbReference type="SUPFAM" id="SSF47769">
    <property type="entry name" value="SAM/Pointed domain"/>
    <property type="match status" value="1"/>
</dbReference>
<evidence type="ECO:0000256" key="1">
    <source>
        <dbReference type="ARBA" id="ARBA00004496"/>
    </source>
</evidence>
<dbReference type="InterPro" id="IPR037858">
    <property type="entry name" value="RhoGAP_ARAP"/>
</dbReference>
<dbReference type="GO" id="GO:0005096">
    <property type="term" value="F:GTPase activator activity"/>
    <property type="evidence" value="ECO:0007669"/>
    <property type="project" value="UniProtKB-KW"/>
</dbReference>
<dbReference type="CDD" id="cd17228">
    <property type="entry name" value="RA_ARAP3"/>
    <property type="match status" value="1"/>
</dbReference>
<dbReference type="InterPro" id="IPR011993">
    <property type="entry name" value="PH-like_dom_sf"/>
</dbReference>
<feature type="compositionally biased region" description="Polar residues" evidence="7">
    <location>
        <begin position="356"/>
        <end position="367"/>
    </location>
</feature>
<feature type="compositionally biased region" description="Polar residues" evidence="7">
    <location>
        <begin position="270"/>
        <end position="290"/>
    </location>
</feature>
<dbReference type="PROSITE" id="PS50105">
    <property type="entry name" value="SAM_DOMAIN"/>
    <property type="match status" value="1"/>
</dbReference>
<dbReference type="GO" id="GO:0005737">
    <property type="term" value="C:cytoplasm"/>
    <property type="evidence" value="ECO:0007669"/>
    <property type="project" value="UniProtKB-SubCell"/>
</dbReference>
<dbReference type="SUPFAM" id="SSF57863">
    <property type="entry name" value="ArfGap/RecO-like zinc finger"/>
    <property type="match status" value="1"/>
</dbReference>
<evidence type="ECO:0000256" key="6">
    <source>
        <dbReference type="PROSITE-ProRule" id="PRU00288"/>
    </source>
</evidence>
<dbReference type="PROSITE" id="PS50200">
    <property type="entry name" value="RA"/>
    <property type="match status" value="1"/>
</dbReference>
<dbReference type="InterPro" id="IPR052227">
    <property type="entry name" value="Arf-Rho-GAP_ANK-PH_domain"/>
</dbReference>
<feature type="domain" description="PH" evidence="8">
    <location>
        <begin position="490"/>
        <end position="582"/>
    </location>
</feature>
<evidence type="ECO:0000313" key="14">
    <source>
        <dbReference type="Proteomes" id="UP000694395"/>
    </source>
</evidence>
<dbReference type="Proteomes" id="UP000694395">
    <property type="component" value="Chromosome 31"/>
</dbReference>
<dbReference type="InterPro" id="IPR013761">
    <property type="entry name" value="SAM/pointed_sf"/>
</dbReference>
<dbReference type="Gene3D" id="1.10.555.10">
    <property type="entry name" value="Rho GTPase activation protein"/>
    <property type="match status" value="1"/>
</dbReference>
<keyword evidence="4" id="KW-0597">Phosphoprotein</keyword>
<feature type="domain" description="PH" evidence="8">
    <location>
        <begin position="882"/>
        <end position="995"/>
    </location>
</feature>
<dbReference type="InterPro" id="IPR037278">
    <property type="entry name" value="ARFGAP/RecO"/>
</dbReference>
<dbReference type="PROSITE" id="PS50115">
    <property type="entry name" value="ARFGAP"/>
    <property type="match status" value="1"/>
</dbReference>
<evidence type="ECO:0000256" key="4">
    <source>
        <dbReference type="ARBA" id="ARBA00022553"/>
    </source>
</evidence>
<keyword evidence="6" id="KW-0863">Zinc-finger</keyword>
<feature type="region of interest" description="Disordered" evidence="7">
    <location>
        <begin position="237"/>
        <end position="315"/>
    </location>
</feature>
<dbReference type="PANTHER" id="PTHR45899">
    <property type="entry name" value="RHO GTPASE ACTIVATING PROTEIN AT 15B, ISOFORM C"/>
    <property type="match status" value="1"/>
</dbReference>
<evidence type="ECO:0000259" key="12">
    <source>
        <dbReference type="PROSITE" id="PS50238"/>
    </source>
</evidence>
<keyword evidence="6" id="KW-0479">Metal-binding</keyword>
<dbReference type="InterPro" id="IPR001164">
    <property type="entry name" value="ArfGAP_dom"/>
</dbReference>
<evidence type="ECO:0000259" key="8">
    <source>
        <dbReference type="PROSITE" id="PS50003"/>
    </source>
</evidence>
<reference evidence="13" key="2">
    <citation type="submission" date="2025-08" db="UniProtKB">
        <authorList>
            <consortium name="Ensembl"/>
        </authorList>
    </citation>
    <scope>IDENTIFICATION</scope>
</reference>
<organism evidence="13 14">
    <name type="scientific">Oncorhynchus mykiss</name>
    <name type="common">Rainbow trout</name>
    <name type="synonym">Salmo gairdneri</name>
    <dbReference type="NCBI Taxonomy" id="8022"/>
    <lineage>
        <taxon>Eukaryota</taxon>
        <taxon>Metazoa</taxon>
        <taxon>Chordata</taxon>
        <taxon>Craniata</taxon>
        <taxon>Vertebrata</taxon>
        <taxon>Euteleostomi</taxon>
        <taxon>Actinopterygii</taxon>
        <taxon>Neopterygii</taxon>
        <taxon>Teleostei</taxon>
        <taxon>Protacanthopterygii</taxon>
        <taxon>Salmoniformes</taxon>
        <taxon>Salmonidae</taxon>
        <taxon>Salmoninae</taxon>
        <taxon>Oncorhynchus</taxon>
    </lineage>
</organism>
<dbReference type="GO" id="GO:0008270">
    <property type="term" value="F:zinc ion binding"/>
    <property type="evidence" value="ECO:0007669"/>
    <property type="project" value="UniProtKB-KW"/>
</dbReference>
<feature type="compositionally biased region" description="Low complexity" evidence="7">
    <location>
        <begin position="1718"/>
        <end position="1728"/>
    </location>
</feature>
<feature type="domain" description="SAM" evidence="9">
    <location>
        <begin position="9"/>
        <end position="73"/>
    </location>
</feature>
<dbReference type="Gene3D" id="1.10.220.150">
    <property type="entry name" value="Arf GTPase activating protein"/>
    <property type="match status" value="1"/>
</dbReference>
<keyword evidence="14" id="KW-1185">Reference proteome</keyword>
<dbReference type="InterPro" id="IPR029071">
    <property type="entry name" value="Ubiquitin-like_domsf"/>
</dbReference>
<evidence type="ECO:0000313" key="13">
    <source>
        <dbReference type="Ensembl" id="ENSOMYP00000138189.1"/>
    </source>
</evidence>
<dbReference type="Pfam" id="PF00536">
    <property type="entry name" value="SAM_1"/>
    <property type="match status" value="1"/>
</dbReference>
<evidence type="ECO:0000256" key="7">
    <source>
        <dbReference type="SAM" id="MobiDB-lite"/>
    </source>
</evidence>
<dbReference type="GeneID" id="110504357"/>
<feature type="compositionally biased region" description="Basic and acidic residues" evidence="7">
    <location>
        <begin position="1732"/>
        <end position="1747"/>
    </location>
</feature>
<feature type="region of interest" description="Disordered" evidence="7">
    <location>
        <begin position="331"/>
        <end position="380"/>
    </location>
</feature>
<dbReference type="InterPro" id="IPR000198">
    <property type="entry name" value="RhoGAP_dom"/>
</dbReference>
<proteinExistence type="predicted"/>
<dbReference type="Gene3D" id="1.10.150.50">
    <property type="entry name" value="Transcription Factor, Ets-1"/>
    <property type="match status" value="1"/>
</dbReference>
<dbReference type="FunFam" id="2.30.29.30:FF:000170">
    <property type="entry name" value="Arf-GAP with Rho-GAP domain, ANK repeat and PH domain-containing protein 1"/>
    <property type="match status" value="1"/>
</dbReference>
<dbReference type="Pfam" id="PF01412">
    <property type="entry name" value="ArfGap"/>
    <property type="match status" value="1"/>
</dbReference>
<name>A0A8K9XVS1_ONCMY</name>
<dbReference type="FunFam" id="2.30.29.30:FF:000638">
    <property type="entry name" value="Arf-GAP with Rho-GAP domain, ANK repeat and PH domain-containing protein 3"/>
    <property type="match status" value="1"/>
</dbReference>
<dbReference type="GeneTree" id="ENSGT00940000158869"/>
<dbReference type="InterPro" id="IPR001660">
    <property type="entry name" value="SAM"/>
</dbReference>
<dbReference type="SUPFAM" id="SSF54236">
    <property type="entry name" value="Ubiquitin-like"/>
    <property type="match status" value="1"/>
</dbReference>
<dbReference type="CTD" id="64411"/>
<dbReference type="PANTHER" id="PTHR45899:SF4">
    <property type="entry name" value="ARF-GAP WITH RHO-GAP DOMAIN, ANK REPEAT AND PH DOMAIN-CONTAINING PROTEIN 3"/>
    <property type="match status" value="1"/>
</dbReference>
<keyword evidence="6" id="KW-0862">Zinc</keyword>
<feature type="domain" description="Rho-GAP" evidence="12">
    <location>
        <begin position="1108"/>
        <end position="1290"/>
    </location>
</feature>
<feature type="domain" description="Arf-GAP" evidence="10">
    <location>
        <begin position="683"/>
        <end position="817"/>
    </location>
</feature>
<dbReference type="Gene3D" id="2.30.29.30">
    <property type="entry name" value="Pleckstrin-homology domain (PH domain)/Phosphotyrosine-binding domain (PTB)"/>
    <property type="match status" value="5"/>
</dbReference>
<evidence type="ECO:0000259" key="9">
    <source>
        <dbReference type="PROSITE" id="PS50105"/>
    </source>
</evidence>
<dbReference type="Gene3D" id="3.10.20.90">
    <property type="entry name" value="Phosphatidylinositol 3-kinase Catalytic Subunit, Chain A, domain 1"/>
    <property type="match status" value="1"/>
</dbReference>
<sequence length="1747" mass="197144">MYVVMATIDGNTDVETLLAAIHLERYLKTFRQSGFLLARDLSHLDNGALIQLGVTATGHRKRILRLVQHIQRATNQNQLTSEPLEPLLDRCQSESDINSTPIQSGGPRSDQGGGTGAIPFEAFRNNSVPNIPSMLMNSGSEQQQQYNGNVVIKPVPKPRTVFYRHKTEPARFLSCPIPPTSPDPHVLTLTRKPSQESLCFTILEGLASGEFNTDTVMVGPTLNPAPTPTLRHSLSLRESRLSNSSDSGGPQPPVPPRLNRGTPPAMFRGPTSTPPSSGGRTEQNQDQCMTTPPPSSPCNYDDTGFPSLATSPPGSPMEMVSNEIYCGTSPGTAASSGRIPCSAPQTPPRPEIHTSPEGNGTLNNNSRESSHGVPMEDPEEEISPYCETVFQTRRPLQHSEAERTRCEGKTGMTRAVEEKHGEDHGTPKLSWAKRLSHALHSESQGYSTVGEAAPPPLCLSLPPNLYPSEPDEDQTISPYASYTSLSEQTEPIICGWLDKLSPQGNYVFQKRYVKFDGKNLLYFGSEKDPYPKGVIPLAAIQMARMAKDNKFEIVTSHRTFVFRADNEVQRHQWCSTLQGRVKEQLVFGRPRFGPGSHCQRSGPLELKGTKAKIYVAINTEQVWLYKTEQCFRNGIGITLIEARGATIRDGKGKSFDLITPYKTFSFTAESERDKRDWMEAIQESIAETLSDYEVAEKIWSNRFNKLCADCQAVNPDWASINLCVVICKNCAGQHRGLGTMVSKVQSLKLDTSVWSNEIVQLFIMLGNDRANEFWAARLSPADELDRDATPDQRREFIIHKYREGRYRHPHPNFNTQEELLKVLCTAVTEQNLLKTVTQIFTEAEAVRARLAASNGYDKHLSQEYSLPQGTSDPGVYDEIMQAVLHSGYLYKSASMNKGTLSRKTREDFQKYWCTVERSLLFYESDRCPDPSMKINVKDIVCLGVSRPDSCNNNGFIDRFLYTFQLYLSSEKLYQFGLETSDALQCWVKAIGKAATPLSCHCLLAREFERVGVLRYKAMRDPSQWKEGYFVLQKSNLFICPGNDGAAEDIINLKRLQELSIVTENQNHEKKEILVLVEKGRTLHLQGMGRLDFSLWYADIQRAAGGKGNTLREQQLSRNDIPIIVDSCIAFITQYGLGHEGIYRKNGATSRIKLLMEEFRNDARNVKLRIGDNFIEDVTDVLKRFFREIDDPIFMADLHQLWKEAVRTAKDKNQRLDRYKEIIRSLPRVNRTTLAALISHLYRVQKCADLNQMCTKNLSLLFAPSLFQTDGKGEHEVKIVEDLIDNYLYIFDIDEEQQTQIELELSLITTWKDTQLSQAGDLIIEVYLEKKMADCCITLKVSPTMGAEELTNQVLYMRNIPAGEKDVWLTFETIEEGQLERPLHPKEKVLEQALQWCKMADPSSAYLVVKRVPKGEGINILTAYKSEIIKMGVLKCREEPPKLLHGKVFQEHTFQIKDHKLLLLKDKKSIKPEKEWPLKSMKIYMGIRKKLKPPTRWGFTLMMEKQQLYLCCFCESDLWDWVTNFLKAQNDDPRPPVLRRHSSSDISKQKFGTMPLVPIRGDGHESNSTMLSANQTLRKLHARRTLSMFFPMKVQQDSFEEHPEPEPPEPPEPLYEEVGDFGLQVLKSLETSFLSNNTSETQEVPDGPLNLILGPRKTGSLDRMIGPNPVHSLGLGGEGLLPPAGSLDTLVLGERENLQESNQPVPRRRKQQHRPCTPSQELLLQELSSVFTKKTENEEKPPGEKNVI</sequence>
<evidence type="ECO:0000259" key="10">
    <source>
        <dbReference type="PROSITE" id="PS50115"/>
    </source>
</evidence>
<dbReference type="GO" id="GO:0005547">
    <property type="term" value="F:phosphatidylinositol-3,4,5-trisphosphate binding"/>
    <property type="evidence" value="ECO:0007669"/>
    <property type="project" value="InterPro"/>
</dbReference>
<comment type="subcellular location">
    <subcellularLocation>
        <location evidence="1">Cytoplasm</location>
    </subcellularLocation>
</comment>
<dbReference type="CDD" id="cd13253">
    <property type="entry name" value="PH1_ARAP"/>
    <property type="match status" value="1"/>
</dbReference>
<feature type="domain" description="PH" evidence="8">
    <location>
        <begin position="1006"/>
        <end position="1104"/>
    </location>
</feature>
<protein>
    <submittedName>
        <fullName evidence="13">ArfGAP with RhoGAP domain, ankyrin repeat and PH domain 3</fullName>
    </submittedName>
</protein>
<keyword evidence="3" id="KW-0963">Cytoplasm</keyword>
<evidence type="ECO:0000256" key="2">
    <source>
        <dbReference type="ARBA" id="ARBA00022468"/>
    </source>
</evidence>
<dbReference type="GO" id="GO:0007165">
    <property type="term" value="P:signal transduction"/>
    <property type="evidence" value="ECO:0007669"/>
    <property type="project" value="InterPro"/>
</dbReference>
<evidence type="ECO:0000256" key="3">
    <source>
        <dbReference type="ARBA" id="ARBA00022490"/>
    </source>
</evidence>
<dbReference type="Pfam" id="PF00169">
    <property type="entry name" value="PH"/>
    <property type="match status" value="2"/>
</dbReference>
<dbReference type="SMART" id="SM00105">
    <property type="entry name" value="ArfGap"/>
    <property type="match status" value="1"/>
</dbReference>
<feature type="region of interest" description="Disordered" evidence="7">
    <location>
        <begin position="95"/>
        <end position="119"/>
    </location>
</feature>
<feature type="region of interest" description="Disordered" evidence="7">
    <location>
        <begin position="1695"/>
        <end position="1747"/>
    </location>
</feature>
<dbReference type="PRINTS" id="PR00405">
    <property type="entry name" value="REVINTRACTNG"/>
</dbReference>
<dbReference type="SMART" id="SM00454">
    <property type="entry name" value="SAM"/>
    <property type="match status" value="1"/>
</dbReference>
<dbReference type="Pfam" id="PF00620">
    <property type="entry name" value="RhoGAP"/>
    <property type="match status" value="1"/>
</dbReference>
<dbReference type="SUPFAM" id="SSF50729">
    <property type="entry name" value="PH domain-like"/>
    <property type="match status" value="5"/>
</dbReference>
<dbReference type="SMART" id="SM00324">
    <property type="entry name" value="RhoGAP"/>
    <property type="match status" value="1"/>
</dbReference>
<dbReference type="SUPFAM" id="SSF48350">
    <property type="entry name" value="GTPase activation domain, GAP"/>
    <property type="match status" value="1"/>
</dbReference>
<keyword evidence="5" id="KW-0677">Repeat</keyword>
<dbReference type="InterPro" id="IPR000159">
    <property type="entry name" value="RA_dom"/>
</dbReference>
<dbReference type="SMART" id="SM00233">
    <property type="entry name" value="PH"/>
    <property type="match status" value="5"/>
</dbReference>
<dbReference type="InterPro" id="IPR038508">
    <property type="entry name" value="ArfGAP_dom_sf"/>
</dbReference>
<dbReference type="InterPro" id="IPR001849">
    <property type="entry name" value="PH_domain"/>
</dbReference>
<feature type="domain" description="PH" evidence="8">
    <location>
        <begin position="597"/>
        <end position="686"/>
    </location>
</feature>
<reference evidence="13" key="3">
    <citation type="submission" date="2025-09" db="UniProtKB">
        <authorList>
            <consortium name="Ensembl"/>
        </authorList>
    </citation>
    <scope>IDENTIFICATION</scope>
</reference>
<dbReference type="RefSeq" id="XP_036825454.1">
    <property type="nucleotide sequence ID" value="XM_036969559.1"/>
</dbReference>
<dbReference type="CDD" id="cd04385">
    <property type="entry name" value="RhoGAP_ARAP"/>
    <property type="match status" value="1"/>
</dbReference>